<dbReference type="SUPFAM" id="SSF63411">
    <property type="entry name" value="LuxS/MPP-like metallohydrolase"/>
    <property type="match status" value="2"/>
</dbReference>
<accession>A0A914Y2X6</accession>
<dbReference type="GO" id="GO:0004222">
    <property type="term" value="F:metalloendopeptidase activity"/>
    <property type="evidence" value="ECO:0007669"/>
    <property type="project" value="InterPro"/>
</dbReference>
<keyword evidence="5" id="KW-0378">Hydrolase</keyword>
<comment type="similarity">
    <text evidence="9">Belongs to the peptidase M16 family.</text>
</comment>
<dbReference type="FunFam" id="3.30.830.10:FF:000002">
    <property type="entry name" value="Mitochondrial-processing peptidase subunit beta"/>
    <property type="match status" value="1"/>
</dbReference>
<dbReference type="PANTHER" id="PTHR11851:SF149">
    <property type="entry name" value="GH01077P"/>
    <property type="match status" value="1"/>
</dbReference>
<keyword evidence="12" id="KW-1185">Reference proteome</keyword>
<keyword evidence="3" id="KW-0645">Protease</keyword>
<dbReference type="InterPro" id="IPR011249">
    <property type="entry name" value="Metalloenz_LuxS/M16"/>
</dbReference>
<evidence type="ECO:0000256" key="2">
    <source>
        <dbReference type="ARBA" id="ARBA00004173"/>
    </source>
</evidence>
<evidence type="ECO:0000313" key="12">
    <source>
        <dbReference type="Proteomes" id="UP000887577"/>
    </source>
</evidence>
<dbReference type="Proteomes" id="UP000887577">
    <property type="component" value="Unplaced"/>
</dbReference>
<dbReference type="InterPro" id="IPR001431">
    <property type="entry name" value="Pept_M16_Zn_BS"/>
</dbReference>
<dbReference type="PROSITE" id="PS00143">
    <property type="entry name" value="INSULINASE"/>
    <property type="match status" value="1"/>
</dbReference>
<keyword evidence="7" id="KW-0482">Metalloprotease</keyword>
<dbReference type="Pfam" id="PF00675">
    <property type="entry name" value="Peptidase_M16"/>
    <property type="match status" value="1"/>
</dbReference>
<keyword evidence="4" id="KW-0479">Metal-binding</keyword>
<evidence type="ECO:0000256" key="7">
    <source>
        <dbReference type="ARBA" id="ARBA00023049"/>
    </source>
</evidence>
<dbReference type="Pfam" id="PF05193">
    <property type="entry name" value="Peptidase_M16_C"/>
    <property type="match status" value="1"/>
</dbReference>
<evidence type="ECO:0000259" key="11">
    <source>
        <dbReference type="Pfam" id="PF05193"/>
    </source>
</evidence>
<evidence type="ECO:0000256" key="9">
    <source>
        <dbReference type="RuleBase" id="RU004447"/>
    </source>
</evidence>
<comment type="subcellular location">
    <subcellularLocation>
        <location evidence="2">Mitochondrion</location>
    </subcellularLocation>
</comment>
<evidence type="ECO:0000256" key="3">
    <source>
        <dbReference type="ARBA" id="ARBA00022670"/>
    </source>
</evidence>
<dbReference type="GO" id="GO:0005739">
    <property type="term" value="C:mitochondrion"/>
    <property type="evidence" value="ECO:0007669"/>
    <property type="project" value="UniProtKB-SubCell"/>
</dbReference>
<comment type="cofactor">
    <cofactor evidence="1">
        <name>Zn(2+)</name>
        <dbReference type="ChEBI" id="CHEBI:29105"/>
    </cofactor>
</comment>
<evidence type="ECO:0000256" key="1">
    <source>
        <dbReference type="ARBA" id="ARBA00001947"/>
    </source>
</evidence>
<dbReference type="Gene3D" id="3.30.830.10">
    <property type="entry name" value="Metalloenzyme, LuxS/M16 peptidase-like"/>
    <property type="match status" value="2"/>
</dbReference>
<dbReference type="InterPro" id="IPR011765">
    <property type="entry name" value="Pept_M16_N"/>
</dbReference>
<feature type="domain" description="Peptidase M16 C-terminal" evidence="11">
    <location>
        <begin position="198"/>
        <end position="381"/>
    </location>
</feature>
<reference evidence="13" key="1">
    <citation type="submission" date="2022-11" db="UniProtKB">
        <authorList>
            <consortium name="WormBaseParasite"/>
        </authorList>
    </citation>
    <scope>IDENTIFICATION</scope>
</reference>
<organism evidence="12 13">
    <name type="scientific">Panagrolaimus superbus</name>
    <dbReference type="NCBI Taxonomy" id="310955"/>
    <lineage>
        <taxon>Eukaryota</taxon>
        <taxon>Metazoa</taxon>
        <taxon>Ecdysozoa</taxon>
        <taxon>Nematoda</taxon>
        <taxon>Chromadorea</taxon>
        <taxon>Rhabditida</taxon>
        <taxon>Tylenchina</taxon>
        <taxon>Panagrolaimomorpha</taxon>
        <taxon>Panagrolaimoidea</taxon>
        <taxon>Panagrolaimidae</taxon>
        <taxon>Panagrolaimus</taxon>
    </lineage>
</organism>
<evidence type="ECO:0000256" key="5">
    <source>
        <dbReference type="ARBA" id="ARBA00022801"/>
    </source>
</evidence>
<evidence type="ECO:0000256" key="6">
    <source>
        <dbReference type="ARBA" id="ARBA00022833"/>
    </source>
</evidence>
<dbReference type="InterPro" id="IPR050361">
    <property type="entry name" value="MPP/UQCRC_Complex"/>
</dbReference>
<dbReference type="InterPro" id="IPR007863">
    <property type="entry name" value="Peptidase_M16_C"/>
</dbReference>
<protein>
    <submittedName>
        <fullName evidence="13">Mitochondrial processing peptidase</fullName>
    </submittedName>
</protein>
<evidence type="ECO:0000259" key="10">
    <source>
        <dbReference type="Pfam" id="PF00675"/>
    </source>
</evidence>
<dbReference type="GO" id="GO:0046872">
    <property type="term" value="F:metal ion binding"/>
    <property type="evidence" value="ECO:0007669"/>
    <property type="project" value="UniProtKB-KW"/>
</dbReference>
<evidence type="ECO:0000256" key="8">
    <source>
        <dbReference type="ARBA" id="ARBA00023128"/>
    </source>
</evidence>
<keyword evidence="8" id="KW-0496">Mitochondrion</keyword>
<dbReference type="GO" id="GO:0006627">
    <property type="term" value="P:protein processing involved in protein targeting to mitochondrion"/>
    <property type="evidence" value="ECO:0007669"/>
    <property type="project" value="TreeGrafter"/>
</dbReference>
<proteinExistence type="inferred from homology"/>
<feature type="domain" description="Peptidase M16 N-terminal" evidence="10">
    <location>
        <begin position="46"/>
        <end position="191"/>
    </location>
</feature>
<evidence type="ECO:0000313" key="13">
    <source>
        <dbReference type="WBParaSite" id="PSU_v2.g1453.t1"/>
    </source>
</evidence>
<dbReference type="AlphaFoldDB" id="A0A914Y2X6"/>
<dbReference type="PANTHER" id="PTHR11851">
    <property type="entry name" value="METALLOPROTEASE"/>
    <property type="match status" value="1"/>
</dbReference>
<sequence length="463" mass="52221">MKAFRNIIKPVKHPLIYRPNRNILSAPKQRLDLSETKVTTLPSGFRVASETIPLNTATVGVWIDAGSRYENEMNNGAAHFLEHMAFKGTNKRSQWSLELEVENMGAHLNAYTSREQTVYYAKCFSSDLEPAVEILSDILLHSVYGKKEIERERGVILREMEEVEQNLQEVVFDFLHMHAFRGTSLSRTILGSEENIKSLTRDDLVGYVQKYYKGPRMVLAGAGGVEHDELVKLADKYFGIVDRGENDVLSYEAGKFSETYNLIQNEEMDTVYGCLAVEGTSWTHEDNLPMQVLNTIIGQFDRSQAAGLLTPSRLAQRISHSAGIHSYLSFTTNYKDTGLAGVYFVTEPTGLQTICEAICNEWQTLCHSVTQAEVDRAKRGLFTNMLLMLDGSTPICEDIGRQLQCYGRRITVPELEDMINAITVDTIQSVCQKYFVNKPIACTVIGHTQNWPDLDKIKSMLTY</sequence>
<dbReference type="WBParaSite" id="PSU_v2.g1453.t1">
    <property type="protein sequence ID" value="PSU_v2.g1453.t1"/>
    <property type="gene ID" value="PSU_v2.g1453"/>
</dbReference>
<evidence type="ECO:0000256" key="4">
    <source>
        <dbReference type="ARBA" id="ARBA00022723"/>
    </source>
</evidence>
<keyword evidence="6" id="KW-0862">Zinc</keyword>
<name>A0A914Y2X6_9BILA</name>